<dbReference type="SUPFAM" id="SSF54695">
    <property type="entry name" value="POZ domain"/>
    <property type="match status" value="1"/>
</dbReference>
<keyword evidence="1" id="KW-0880">Kelch repeat</keyword>
<dbReference type="PANTHER" id="PTHR45632:SF3">
    <property type="entry name" value="KELCH-LIKE PROTEIN 32"/>
    <property type="match status" value="1"/>
</dbReference>
<evidence type="ECO:0000256" key="1">
    <source>
        <dbReference type="ARBA" id="ARBA00022441"/>
    </source>
</evidence>
<evidence type="ECO:0000256" key="2">
    <source>
        <dbReference type="ARBA" id="ARBA00022737"/>
    </source>
</evidence>
<evidence type="ECO:0000313" key="5">
    <source>
        <dbReference type="Proteomes" id="UP001217089"/>
    </source>
</evidence>
<dbReference type="PROSITE" id="PS50097">
    <property type="entry name" value="BTB"/>
    <property type="match status" value="1"/>
</dbReference>
<accession>A0ABQ9ET81</accession>
<dbReference type="Pfam" id="PF00651">
    <property type="entry name" value="BTB"/>
    <property type="match status" value="1"/>
</dbReference>
<dbReference type="Proteomes" id="UP001217089">
    <property type="component" value="Unassembled WGS sequence"/>
</dbReference>
<feature type="domain" description="BTB" evidence="3">
    <location>
        <begin position="36"/>
        <end position="92"/>
    </location>
</feature>
<dbReference type="PANTHER" id="PTHR45632">
    <property type="entry name" value="LD33804P"/>
    <property type="match status" value="1"/>
</dbReference>
<evidence type="ECO:0000313" key="4">
    <source>
        <dbReference type="EMBL" id="KAJ8308409.1"/>
    </source>
</evidence>
<dbReference type="EMBL" id="JARBDR010000657">
    <property type="protein sequence ID" value="KAJ8308409.1"/>
    <property type="molecule type" value="Genomic_DNA"/>
</dbReference>
<keyword evidence="5" id="KW-1185">Reference proteome</keyword>
<keyword evidence="2" id="KW-0677">Repeat</keyword>
<dbReference type="InterPro" id="IPR000210">
    <property type="entry name" value="BTB/POZ_dom"/>
</dbReference>
<gene>
    <name evidence="4" type="ORF">KUTeg_013283</name>
</gene>
<reference evidence="4 5" key="1">
    <citation type="submission" date="2022-12" db="EMBL/GenBank/DDBJ databases">
        <title>Chromosome-level genome of Tegillarca granosa.</title>
        <authorList>
            <person name="Kim J."/>
        </authorList>
    </citation>
    <scope>NUCLEOTIDE SEQUENCE [LARGE SCALE GENOMIC DNA]</scope>
    <source>
        <strain evidence="4">Teg-2019</strain>
        <tissue evidence="4">Adductor muscle</tissue>
    </source>
</reference>
<comment type="caution">
    <text evidence="4">The sequence shown here is derived from an EMBL/GenBank/DDBJ whole genome shotgun (WGS) entry which is preliminary data.</text>
</comment>
<organism evidence="4 5">
    <name type="scientific">Tegillarca granosa</name>
    <name type="common">Malaysian cockle</name>
    <name type="synonym">Anadara granosa</name>
    <dbReference type="NCBI Taxonomy" id="220873"/>
    <lineage>
        <taxon>Eukaryota</taxon>
        <taxon>Metazoa</taxon>
        <taxon>Spiralia</taxon>
        <taxon>Lophotrochozoa</taxon>
        <taxon>Mollusca</taxon>
        <taxon>Bivalvia</taxon>
        <taxon>Autobranchia</taxon>
        <taxon>Pteriomorphia</taxon>
        <taxon>Arcoida</taxon>
        <taxon>Arcoidea</taxon>
        <taxon>Arcidae</taxon>
        <taxon>Tegillarca</taxon>
    </lineage>
</organism>
<proteinExistence type="predicted"/>
<name>A0ABQ9ET81_TEGGR</name>
<sequence length="92" mass="10169">MTGKMNDADDIKSHVLTYCQQLTKGMLELQTNQLLCDVVLTANGGVQIKAHRVVLAGSSPYFRAMFTGDLAEKEMKEQQSSLDITIAMKMDT</sequence>
<evidence type="ECO:0000259" key="3">
    <source>
        <dbReference type="PROSITE" id="PS50097"/>
    </source>
</evidence>
<protein>
    <recommendedName>
        <fullName evidence="3">BTB domain-containing protein</fullName>
    </recommendedName>
</protein>
<dbReference type="Gene3D" id="3.30.710.10">
    <property type="entry name" value="Potassium Channel Kv1.1, Chain A"/>
    <property type="match status" value="1"/>
</dbReference>
<dbReference type="InterPro" id="IPR011333">
    <property type="entry name" value="SKP1/BTB/POZ_sf"/>
</dbReference>